<sequence>MEKNRGFCDGFYLTIIDLICMIKVHKVKEILIYWSRFPNDICNTFSVMESNTYEPSKTQIIT</sequence>
<dbReference type="Proteomes" id="UP000737402">
    <property type="component" value="Unassembled WGS sequence"/>
</dbReference>
<evidence type="ECO:0000313" key="1">
    <source>
        <dbReference type="EMBL" id="MBM7618300.1"/>
    </source>
</evidence>
<keyword evidence="2" id="KW-1185">Reference proteome</keyword>
<reference evidence="1 2" key="1">
    <citation type="submission" date="2021-01" db="EMBL/GenBank/DDBJ databases">
        <title>Genomic Encyclopedia of Type Strains, Phase IV (KMG-IV): sequencing the most valuable type-strain genomes for metagenomic binning, comparative biology and taxonomic classification.</title>
        <authorList>
            <person name="Goeker M."/>
        </authorList>
    </citation>
    <scope>NUCLEOTIDE SEQUENCE [LARGE SCALE GENOMIC DNA]</scope>
    <source>
        <strain evidence="1 2">DSM 25879</strain>
    </source>
</reference>
<comment type="caution">
    <text evidence="1">The sequence shown here is derived from an EMBL/GenBank/DDBJ whole genome shotgun (WGS) entry which is preliminary data.</text>
</comment>
<protein>
    <submittedName>
        <fullName evidence="1">Uncharacterized protein</fullName>
    </submittedName>
</protein>
<proteinExistence type="predicted"/>
<gene>
    <name evidence="1" type="ORF">JOC95_000142</name>
</gene>
<accession>A0ABS2NUG7</accession>
<organism evidence="1 2">
    <name type="scientific">Sutcliffiella tianshenii</name>
    <dbReference type="NCBI Taxonomy" id="1463404"/>
    <lineage>
        <taxon>Bacteria</taxon>
        <taxon>Bacillati</taxon>
        <taxon>Bacillota</taxon>
        <taxon>Bacilli</taxon>
        <taxon>Bacillales</taxon>
        <taxon>Bacillaceae</taxon>
        <taxon>Sutcliffiella</taxon>
    </lineage>
</organism>
<dbReference type="EMBL" id="JAFBED010000001">
    <property type="protein sequence ID" value="MBM7618300.1"/>
    <property type="molecule type" value="Genomic_DNA"/>
</dbReference>
<name>A0ABS2NUG7_9BACI</name>
<evidence type="ECO:0000313" key="2">
    <source>
        <dbReference type="Proteomes" id="UP000737402"/>
    </source>
</evidence>